<dbReference type="Proteomes" id="UP001212997">
    <property type="component" value="Unassembled WGS sequence"/>
</dbReference>
<organism evidence="11 12">
    <name type="scientific">Meripilus lineatus</name>
    <dbReference type="NCBI Taxonomy" id="2056292"/>
    <lineage>
        <taxon>Eukaryota</taxon>
        <taxon>Fungi</taxon>
        <taxon>Dikarya</taxon>
        <taxon>Basidiomycota</taxon>
        <taxon>Agaricomycotina</taxon>
        <taxon>Agaricomycetes</taxon>
        <taxon>Polyporales</taxon>
        <taxon>Meripilaceae</taxon>
        <taxon>Meripilus</taxon>
    </lineage>
</organism>
<evidence type="ECO:0000256" key="5">
    <source>
        <dbReference type="ARBA" id="ARBA00023274"/>
    </source>
</evidence>
<dbReference type="Pfam" id="PF25966">
    <property type="entry name" value="Myo5a"/>
    <property type="match status" value="1"/>
</dbReference>
<evidence type="ECO:0000256" key="6">
    <source>
        <dbReference type="ARBA" id="ARBA00035132"/>
    </source>
</evidence>
<feature type="coiled-coil region" evidence="7">
    <location>
        <begin position="383"/>
        <end position="410"/>
    </location>
</feature>
<evidence type="ECO:0000313" key="12">
    <source>
        <dbReference type="Proteomes" id="UP001212997"/>
    </source>
</evidence>
<accession>A0AAD5V894</accession>
<dbReference type="GO" id="GO:0005840">
    <property type="term" value="C:ribosome"/>
    <property type="evidence" value="ECO:0007669"/>
    <property type="project" value="UniProtKB-KW"/>
</dbReference>
<keyword evidence="12" id="KW-1185">Reference proteome</keyword>
<dbReference type="EMBL" id="JANAWD010000064">
    <property type="protein sequence ID" value="KAJ3488557.1"/>
    <property type="molecule type" value="Genomic_DNA"/>
</dbReference>
<evidence type="ECO:0000256" key="1">
    <source>
        <dbReference type="ARBA" id="ARBA00004173"/>
    </source>
</evidence>
<dbReference type="InterPro" id="IPR058662">
    <property type="entry name" value="Myo5a/b_dom"/>
</dbReference>
<feature type="region of interest" description="Disordered" evidence="8">
    <location>
        <begin position="76"/>
        <end position="103"/>
    </location>
</feature>
<dbReference type="PANTHER" id="PTHR13362">
    <property type="entry name" value="MITOCHONDRIAL RIBOSOMAL PROTEIN S33"/>
    <property type="match status" value="1"/>
</dbReference>
<comment type="similarity">
    <text evidence="2">Belongs to the mitochondrion-specific ribosomal protein mS33 family.</text>
</comment>
<gene>
    <name evidence="11" type="ORF">NLI96_g2768</name>
</gene>
<evidence type="ECO:0000256" key="2">
    <source>
        <dbReference type="ARBA" id="ARBA00008970"/>
    </source>
</evidence>
<dbReference type="AlphaFoldDB" id="A0AAD5V894"/>
<protein>
    <recommendedName>
        <fullName evidence="6">Small ribosomal subunit protein mS33</fullName>
    </recommendedName>
</protein>
<dbReference type="Pfam" id="PF08293">
    <property type="entry name" value="MRP-S33"/>
    <property type="match status" value="1"/>
</dbReference>
<feature type="region of interest" description="Disordered" evidence="8">
    <location>
        <begin position="265"/>
        <end position="296"/>
    </location>
</feature>
<keyword evidence="5" id="KW-0687">Ribonucleoprotein</keyword>
<evidence type="ECO:0000259" key="9">
    <source>
        <dbReference type="Pfam" id="PF20411"/>
    </source>
</evidence>
<proteinExistence type="inferred from homology"/>
<sequence>MATVAANKIAALNKLRCSIFQTLYNPTSVRTGAKYLRARLRGPSMINYYPPVLSIAQLKKGNPGWEIQDEDEIQRFQDVEDRKKRGKGAPKKAKSKGTSASSPRMLDTFNIRLKTTVAGNTGSGRLMFLAESPYRYAIVIVSTLQSALPSNLISRLTRLTFENPFCLQRPSFALVSHNSSALVHIPFLEDSMASLSDQNRARSPFLFIPSSISPTNTTGPNSQAQPQNENIDTSTFGRYGNQLQIPSHSSKPAWSFKSPKITFGTATGNPLAPAQPPNTSTTQAQWPPKTPLQPKIESSLSNDAYIDKLRIAEALKARDVAVERLESVCASVRIKQIRIENLEKERDRLKEELEEILSAGKHPEGKSKAGEETKKGDVWSKQREKFLDEIKELEAHNEKLKSEIEMLRKNAVYQNTDNKTEAIKSIPLSEEPDKESGSKSPLLGATSPLLSFASMTFSESRSNHQAHSRVYSQTAAPVKARYATLCELPIPPDMPSEVLSPILIPPPFTIHDFLGTITGPLKTQLANYRVFQECTTTWCPEREEHGYYLTPVYKCITNPRVSTAHRWVTINLEANFGKPIECFFHKDSKWYYAGVYKLFKLDELSTAEWEKLSTEAIQAIIKETLASRKNTSPQNLYETNQLYTVGALKVACIALQCIGFDESLYKELLERAEVCKKAGRWRGAGAGPVAGVEGVWSVGMTSAPSVAGSNPGSIAGSTGATTTSGPVEMSASNESGSGSGSGDGEKATAPPGLG</sequence>
<dbReference type="InterPro" id="IPR046520">
    <property type="entry name" value="DUF6697"/>
</dbReference>
<evidence type="ECO:0000256" key="7">
    <source>
        <dbReference type="SAM" id="Coils"/>
    </source>
</evidence>
<feature type="domain" description="Unconventional myosin-Va/b" evidence="10">
    <location>
        <begin position="336"/>
        <end position="421"/>
    </location>
</feature>
<feature type="region of interest" description="Disordered" evidence="8">
    <location>
        <begin position="358"/>
        <end position="377"/>
    </location>
</feature>
<keyword evidence="7" id="KW-0175">Coiled coil</keyword>
<feature type="domain" description="DUF6697" evidence="9">
    <location>
        <begin position="525"/>
        <end position="670"/>
    </location>
</feature>
<evidence type="ECO:0000256" key="3">
    <source>
        <dbReference type="ARBA" id="ARBA00022980"/>
    </source>
</evidence>
<dbReference type="Pfam" id="PF20411">
    <property type="entry name" value="DUF6697"/>
    <property type="match status" value="1"/>
</dbReference>
<feature type="compositionally biased region" description="Basic residues" evidence="8">
    <location>
        <begin position="84"/>
        <end position="95"/>
    </location>
</feature>
<reference evidence="11" key="1">
    <citation type="submission" date="2022-07" db="EMBL/GenBank/DDBJ databases">
        <title>Genome Sequence of Physisporinus lineatus.</title>
        <authorList>
            <person name="Buettner E."/>
        </authorList>
    </citation>
    <scope>NUCLEOTIDE SEQUENCE</scope>
    <source>
        <strain evidence="11">VT162</strain>
    </source>
</reference>
<evidence type="ECO:0000259" key="10">
    <source>
        <dbReference type="Pfam" id="PF25966"/>
    </source>
</evidence>
<feature type="compositionally biased region" description="Low complexity" evidence="8">
    <location>
        <begin position="712"/>
        <end position="725"/>
    </location>
</feature>
<evidence type="ECO:0000256" key="8">
    <source>
        <dbReference type="SAM" id="MobiDB-lite"/>
    </source>
</evidence>
<evidence type="ECO:0000313" key="11">
    <source>
        <dbReference type="EMBL" id="KAJ3488557.1"/>
    </source>
</evidence>
<dbReference type="GO" id="GO:0005739">
    <property type="term" value="C:mitochondrion"/>
    <property type="evidence" value="ECO:0007669"/>
    <property type="project" value="UniProtKB-SubCell"/>
</dbReference>
<keyword evidence="3" id="KW-0689">Ribosomal protein</keyword>
<feature type="region of interest" description="Disordered" evidence="8">
    <location>
        <begin position="707"/>
        <end position="754"/>
    </location>
</feature>
<comment type="subcellular location">
    <subcellularLocation>
        <location evidence="1">Mitochondrion</location>
    </subcellularLocation>
</comment>
<feature type="compositionally biased region" description="Basic and acidic residues" evidence="8">
    <location>
        <begin position="361"/>
        <end position="377"/>
    </location>
</feature>
<dbReference type="PANTHER" id="PTHR13362:SF2">
    <property type="entry name" value="SMALL RIBOSOMAL SUBUNIT PROTEIN MS33"/>
    <property type="match status" value="1"/>
</dbReference>
<dbReference type="GO" id="GO:1990904">
    <property type="term" value="C:ribonucleoprotein complex"/>
    <property type="evidence" value="ECO:0007669"/>
    <property type="project" value="UniProtKB-KW"/>
</dbReference>
<keyword evidence="4" id="KW-0496">Mitochondrion</keyword>
<feature type="region of interest" description="Disordered" evidence="8">
    <location>
        <begin position="423"/>
        <end position="442"/>
    </location>
</feature>
<comment type="caution">
    <text evidence="11">The sequence shown here is derived from an EMBL/GenBank/DDBJ whole genome shotgun (WGS) entry which is preliminary data.</text>
</comment>
<dbReference type="InterPro" id="IPR013219">
    <property type="entry name" value="Ribosomal_mS33"/>
</dbReference>
<evidence type="ECO:0000256" key="4">
    <source>
        <dbReference type="ARBA" id="ARBA00023128"/>
    </source>
</evidence>
<name>A0AAD5V894_9APHY</name>